<dbReference type="EMBL" id="JAATHJ010000006">
    <property type="protein sequence ID" value="NJP37191.1"/>
    <property type="molecule type" value="Genomic_DNA"/>
</dbReference>
<sequence length="112" mass="13423">MNVNRVIMETLAPLGVPVAQARYNQNASTYIAFVEYHQAPWLNADDDELWTKHYFQIDVFSDGNYLQLVRDVKKRLKAVGFTRMFESETYDDDMKKYRKLLRMHYISKYEEE</sequence>
<reference evidence="1 2" key="1">
    <citation type="submission" date="2020-03" db="EMBL/GenBank/DDBJ databases">
        <title>Assessment of the enzymatic potential of alkaline-tolerant lipase obtained from Bacillus luteus H11 (technogenic soil) for the bioremediation of saline soils contaminated with petroleum substances.</title>
        <authorList>
            <person name="Kalwasinska A."/>
        </authorList>
    </citation>
    <scope>NUCLEOTIDE SEQUENCE [LARGE SCALE GENOMIC DNA]</scope>
    <source>
        <strain evidence="1 2">H11</strain>
    </source>
</reference>
<name>A0A969TUP8_9BACI</name>
<dbReference type="AlphaFoldDB" id="A0A969TUP8"/>
<proteinExistence type="predicted"/>
<dbReference type="Proteomes" id="UP000752012">
    <property type="component" value="Unassembled WGS sequence"/>
</dbReference>
<organism evidence="1 2">
    <name type="scientific">Alkalicoccus luteus</name>
    <dbReference type="NCBI Taxonomy" id="1237094"/>
    <lineage>
        <taxon>Bacteria</taxon>
        <taxon>Bacillati</taxon>
        <taxon>Bacillota</taxon>
        <taxon>Bacilli</taxon>
        <taxon>Bacillales</taxon>
        <taxon>Bacillaceae</taxon>
        <taxon>Alkalicoccus</taxon>
    </lineage>
</organism>
<accession>A0A969TUP8</accession>
<keyword evidence="2" id="KW-1185">Reference proteome</keyword>
<dbReference type="RefSeq" id="WP_168005554.1">
    <property type="nucleotide sequence ID" value="NZ_JAATHJ010000006.1"/>
</dbReference>
<evidence type="ECO:0000313" key="2">
    <source>
        <dbReference type="Proteomes" id="UP000752012"/>
    </source>
</evidence>
<protein>
    <submittedName>
        <fullName evidence="1">Uncharacterized protein</fullName>
    </submittedName>
</protein>
<gene>
    <name evidence="1" type="ORF">HCN83_06265</name>
</gene>
<comment type="caution">
    <text evidence="1">The sequence shown here is derived from an EMBL/GenBank/DDBJ whole genome shotgun (WGS) entry which is preliminary data.</text>
</comment>
<evidence type="ECO:0000313" key="1">
    <source>
        <dbReference type="EMBL" id="NJP37191.1"/>
    </source>
</evidence>